<feature type="transmembrane region" description="Helical" evidence="2">
    <location>
        <begin position="16"/>
        <end position="35"/>
    </location>
</feature>
<proteinExistence type="predicted"/>
<dbReference type="Proteomes" id="UP001530400">
    <property type="component" value="Unassembled WGS sequence"/>
</dbReference>
<feature type="compositionally biased region" description="Polar residues" evidence="1">
    <location>
        <begin position="595"/>
        <end position="607"/>
    </location>
</feature>
<feature type="region of interest" description="Disordered" evidence="1">
    <location>
        <begin position="67"/>
        <end position="95"/>
    </location>
</feature>
<keyword evidence="2" id="KW-1133">Transmembrane helix</keyword>
<comment type="caution">
    <text evidence="3">The sequence shown here is derived from an EMBL/GenBank/DDBJ whole genome shotgun (WGS) entry which is preliminary data.</text>
</comment>
<feature type="region of interest" description="Disordered" evidence="1">
    <location>
        <begin position="587"/>
        <end position="609"/>
    </location>
</feature>
<evidence type="ECO:0000256" key="1">
    <source>
        <dbReference type="SAM" id="MobiDB-lite"/>
    </source>
</evidence>
<gene>
    <name evidence="3" type="ORF">ACHAWO_006239</name>
</gene>
<accession>A0ABD3N108</accession>
<organism evidence="3 4">
    <name type="scientific">Cyclotella atomus</name>
    <dbReference type="NCBI Taxonomy" id="382360"/>
    <lineage>
        <taxon>Eukaryota</taxon>
        <taxon>Sar</taxon>
        <taxon>Stramenopiles</taxon>
        <taxon>Ochrophyta</taxon>
        <taxon>Bacillariophyta</taxon>
        <taxon>Coscinodiscophyceae</taxon>
        <taxon>Thalassiosirophycidae</taxon>
        <taxon>Stephanodiscales</taxon>
        <taxon>Stephanodiscaceae</taxon>
        <taxon>Cyclotella</taxon>
    </lineage>
</organism>
<keyword evidence="4" id="KW-1185">Reference proteome</keyword>
<sequence>MAHLEEHRHVFSFKRVILPLLSAFTFTIGAMIASYRSIYVLDVVIDEPAEHTFVATISLENTRTQVRSGELRKEKNGGQHWAQQSSQEHAPSREVPTYYSPKTAEENITYWELTPGDEFINCHIHNNPIGAQSTSNKNRDRRTLKGTDKEQYVIHIHGLHHTGTGYLRQTMQQALNTKFAPDENSPIATIHDGTFPYLQGLSSTKKFPSPEDEGQHFQNVFPPFRYRQKLFKEASCSPKDYGKLAYLADECSFDNPQQESVTHLGNVLREEWSPFWNTSATFLIQKTPLLDVRFHEAVKVAPTLHVIIVRHPMTSNAWRSPWMGLLWLDAFTHTFDLLAKNEIEWYAVVTYEALIHYHDQVVEELVEIVRSGMKRFGSKMIVEREGPSSRRLHLHALNTSNAVMGSLSYLVPKDQSISVWEACLKDKVCKSLLEDLTTNVLPHLGFVNTDWSGIGEISEEPDEDIDQEVDVVGEDLDEASEDSSDDDVTPEGHNGEQFDLILSLDDNLLDVTIPDSGENTEPSSPHLSSNPGLVTVSNEFSHVLFTSESDAIRKSASDKVRGNPASALVTRMKNILATYRKKYPEAKEISKTPKKTQTQDTARTKSQAPKAIEKKYWKLNASTSKDVVSCRIDIKDEATQSAYNKPPNQFVINIHGLHHTGTGYLRQTIHDSINSLYPESSSMQDYSLYPYIYSSTGARKTRIPENEGQHLQTIYPSHAFRSKLRLGYDFGMYAYLTDYCVPEDENTGYSQIGQVLHNQWSKYWNTSATFLLQKTPTLDVHFLELTKVMPTLHVLVIRHPMTSNSWGHKYMSVAWLDAWSHTLEVLASGEIEWYAVVTYESLIQYHDVVVKELMEVVRSGMNRYEKGKTDKGDIRRALTEFTEAQQLSNHRRLELHASKSAMEYLKPKTTSISLWKACNVLQSCHKFLEKLSSDILPLLGYVDVTTKAGKNENKLTADPGSKGVTAQFGHVLFSSEPGALAELQKGLLEDGDDLQNVRETLGGIPSTQLISAMKELLNSDISPLKRRRPN</sequence>
<protein>
    <recommendedName>
        <fullName evidence="5">Sulfotransferase domain-containing protein</fullName>
    </recommendedName>
</protein>
<name>A0ABD3N108_9STRA</name>
<keyword evidence="2" id="KW-0472">Membrane</keyword>
<evidence type="ECO:0000313" key="3">
    <source>
        <dbReference type="EMBL" id="KAL3768217.1"/>
    </source>
</evidence>
<evidence type="ECO:0000313" key="4">
    <source>
        <dbReference type="Proteomes" id="UP001530400"/>
    </source>
</evidence>
<keyword evidence="2" id="KW-0812">Transmembrane</keyword>
<reference evidence="3 4" key="1">
    <citation type="submission" date="2024-10" db="EMBL/GenBank/DDBJ databases">
        <title>Updated reference genomes for cyclostephanoid diatoms.</title>
        <authorList>
            <person name="Roberts W.R."/>
            <person name="Alverson A.J."/>
        </authorList>
    </citation>
    <scope>NUCLEOTIDE SEQUENCE [LARGE SCALE GENOMIC DNA]</scope>
    <source>
        <strain evidence="3 4">AJA010-31</strain>
    </source>
</reference>
<dbReference type="AlphaFoldDB" id="A0ABD3N108"/>
<evidence type="ECO:0000256" key="2">
    <source>
        <dbReference type="SAM" id="Phobius"/>
    </source>
</evidence>
<dbReference type="EMBL" id="JALLPJ020001351">
    <property type="protein sequence ID" value="KAL3768217.1"/>
    <property type="molecule type" value="Genomic_DNA"/>
</dbReference>
<evidence type="ECO:0008006" key="5">
    <source>
        <dbReference type="Google" id="ProtNLM"/>
    </source>
</evidence>